<reference evidence="2 3" key="1">
    <citation type="submission" date="2015-04" db="EMBL/GenBank/DDBJ databases">
        <title>Isolation and characterization of bacteriophages from East Africa Rift Valley soda lakes.</title>
        <authorList>
            <person name="van Zyl L.J."/>
            <person name="Nemavhulani S."/>
            <person name="Cowan D.A."/>
            <person name="Trindade M.I."/>
        </authorList>
    </citation>
    <scope>NUCLEOTIDE SEQUENCE [LARGE SCALE GENOMIC DNA]</scope>
</reference>
<sequence length="139" mass="15320">MLDSLQAVLQPILVDYAVWLALLGAGWLMRRLPERMRLDIEQRHRDALHRALDTGVGLAVEAVKRHPSAAPVVVADRAVAEIAGYVHRSVPDALRRLAPSQDQLEQMARAKLQARLDEITGRDRLTEALVAAGARQAGH</sequence>
<dbReference type="Proteomes" id="UP000223061">
    <property type="component" value="Segment"/>
</dbReference>
<keyword evidence="1" id="KW-0472">Membrane</keyword>
<protein>
    <submittedName>
        <fullName evidence="2">Uncharacterized protein</fullName>
    </submittedName>
</protein>
<evidence type="ECO:0000313" key="2">
    <source>
        <dbReference type="EMBL" id="AKG94539.1"/>
    </source>
</evidence>
<evidence type="ECO:0000256" key="1">
    <source>
        <dbReference type="SAM" id="Phobius"/>
    </source>
</evidence>
<feature type="transmembrane region" description="Helical" evidence="1">
    <location>
        <begin position="12"/>
        <end position="29"/>
    </location>
</feature>
<keyword evidence="1" id="KW-1133">Transmembrane helix</keyword>
<evidence type="ECO:0000313" key="3">
    <source>
        <dbReference type="Proteomes" id="UP000223061"/>
    </source>
</evidence>
<name>A0A0U2BX16_9CAUD</name>
<keyword evidence="3" id="KW-1185">Reference proteome</keyword>
<organism evidence="2 3">
    <name type="scientific">Paracoccus phage Shpa</name>
    <dbReference type="NCBI Taxonomy" id="1647282"/>
    <lineage>
        <taxon>Viruses</taxon>
        <taxon>Duplodnaviria</taxon>
        <taxon>Heunggongvirae</taxon>
        <taxon>Uroviricota</taxon>
        <taxon>Caudoviricetes</taxon>
        <taxon>Vhulanivirus</taxon>
        <taxon>Vhulanivirus Shpa</taxon>
    </lineage>
</organism>
<dbReference type="EMBL" id="KR072689">
    <property type="protein sequence ID" value="AKG94539.1"/>
    <property type="molecule type" value="Genomic_DNA"/>
</dbReference>
<accession>A0A0U2BX16</accession>
<proteinExistence type="predicted"/>
<keyword evidence="1" id="KW-0812">Transmembrane</keyword>
<gene>
    <name evidence="2" type="ORF">Shpa_28</name>
</gene>